<comment type="cofactor">
    <cofactor evidence="1">
        <name>Mo-bis(molybdopterin guanine dinucleotide)</name>
        <dbReference type="ChEBI" id="CHEBI:60539"/>
    </cofactor>
</comment>
<dbReference type="SUPFAM" id="SSF50692">
    <property type="entry name" value="ADC-like"/>
    <property type="match status" value="1"/>
</dbReference>
<dbReference type="EMBL" id="LPVJ01000019">
    <property type="protein sequence ID" value="KUO96263.1"/>
    <property type="molecule type" value="Genomic_DNA"/>
</dbReference>
<evidence type="ECO:0000313" key="11">
    <source>
        <dbReference type="EMBL" id="KUO96263.1"/>
    </source>
</evidence>
<dbReference type="Gene3D" id="2.40.40.20">
    <property type="match status" value="1"/>
</dbReference>
<keyword evidence="7" id="KW-0560">Oxidoreductase</keyword>
<dbReference type="GO" id="GO:0051539">
    <property type="term" value="F:4 iron, 4 sulfur cluster binding"/>
    <property type="evidence" value="ECO:0007669"/>
    <property type="project" value="UniProtKB-KW"/>
</dbReference>
<dbReference type="SUPFAM" id="SSF53706">
    <property type="entry name" value="Formate dehydrogenase/DMSO reductase, domains 1-3"/>
    <property type="match status" value="1"/>
</dbReference>
<evidence type="ECO:0000256" key="1">
    <source>
        <dbReference type="ARBA" id="ARBA00001942"/>
    </source>
</evidence>
<dbReference type="GO" id="GO:0043546">
    <property type="term" value="F:molybdopterin cofactor binding"/>
    <property type="evidence" value="ECO:0007669"/>
    <property type="project" value="InterPro"/>
</dbReference>
<organism evidence="11 12">
    <name type="scientific">Ferroacidibacillus organovorans</name>
    <dbReference type="NCBI Taxonomy" id="1765683"/>
    <lineage>
        <taxon>Bacteria</taxon>
        <taxon>Bacillati</taxon>
        <taxon>Bacillota</taxon>
        <taxon>Bacilli</taxon>
        <taxon>Bacillales</taxon>
        <taxon>Alicyclobacillaceae</taxon>
        <taxon>Ferroacidibacillus</taxon>
    </lineage>
</organism>
<dbReference type="InterPro" id="IPR006963">
    <property type="entry name" value="Mopterin_OxRdtase_4Fe-4S_dom"/>
</dbReference>
<dbReference type="InterPro" id="IPR050612">
    <property type="entry name" value="Prok_Mopterin_Oxidored"/>
</dbReference>
<dbReference type="Pfam" id="PF01568">
    <property type="entry name" value="Molydop_binding"/>
    <property type="match status" value="1"/>
</dbReference>
<dbReference type="Gene3D" id="3.40.228.10">
    <property type="entry name" value="Dimethylsulfoxide Reductase, domain 2"/>
    <property type="match status" value="1"/>
</dbReference>
<evidence type="ECO:0000256" key="6">
    <source>
        <dbReference type="ARBA" id="ARBA00022729"/>
    </source>
</evidence>
<dbReference type="Pfam" id="PF00384">
    <property type="entry name" value="Molybdopterin"/>
    <property type="match status" value="1"/>
</dbReference>
<reference evidence="11 12" key="1">
    <citation type="submission" date="2015-12" db="EMBL/GenBank/DDBJ databases">
        <title>Draft genome sequence of Acidibacillus ferrooxidans ITV001, isolated from a chalcopyrite acid mine drainage site in Brazil.</title>
        <authorList>
            <person name="Dall'Agnol H."/>
            <person name="Nancucheo I."/>
            <person name="Johnson B."/>
            <person name="Oliveira R."/>
            <person name="Leite L."/>
            <person name="Pylro V."/>
            <person name="Nunes G.L."/>
            <person name="Tzotzos G."/>
            <person name="Fernandes G.R."/>
            <person name="Dutra J."/>
            <person name="Orellana S.C."/>
            <person name="Oliveira G."/>
        </authorList>
    </citation>
    <scope>NUCLEOTIDE SEQUENCE [LARGE SCALE GENOMIC DNA]</scope>
    <source>
        <strain evidence="12">ITV01</strain>
    </source>
</reference>
<dbReference type="Gene3D" id="2.20.25.90">
    <property type="entry name" value="ADC-like domains"/>
    <property type="match status" value="1"/>
</dbReference>
<keyword evidence="6" id="KW-0732">Signal</keyword>
<evidence type="ECO:0000256" key="8">
    <source>
        <dbReference type="ARBA" id="ARBA00023004"/>
    </source>
</evidence>
<comment type="similarity">
    <text evidence="2">Belongs to the prokaryotic molybdopterin-containing oxidoreductase family.</text>
</comment>
<evidence type="ECO:0000256" key="4">
    <source>
        <dbReference type="ARBA" id="ARBA00022505"/>
    </source>
</evidence>
<dbReference type="PANTHER" id="PTHR43742:SF9">
    <property type="entry name" value="TETRATHIONATE REDUCTASE SUBUNIT A"/>
    <property type="match status" value="1"/>
</dbReference>
<dbReference type="Pfam" id="PF04879">
    <property type="entry name" value="Molybdop_Fe4S4"/>
    <property type="match status" value="1"/>
</dbReference>
<proteinExistence type="inferred from homology"/>
<keyword evidence="3" id="KW-0004">4Fe-4S</keyword>
<dbReference type="GO" id="GO:0016491">
    <property type="term" value="F:oxidoreductase activity"/>
    <property type="evidence" value="ECO:0007669"/>
    <property type="project" value="UniProtKB-KW"/>
</dbReference>
<keyword evidence="5" id="KW-0479">Metal-binding</keyword>
<keyword evidence="8" id="KW-0408">Iron</keyword>
<dbReference type="Proteomes" id="UP000053557">
    <property type="component" value="Unassembled WGS sequence"/>
</dbReference>
<dbReference type="PROSITE" id="PS51669">
    <property type="entry name" value="4FE4S_MOW_BIS_MGD"/>
    <property type="match status" value="1"/>
</dbReference>
<evidence type="ECO:0000256" key="3">
    <source>
        <dbReference type="ARBA" id="ARBA00022485"/>
    </source>
</evidence>
<comment type="caution">
    <text evidence="11">The sequence shown here is derived from an EMBL/GenBank/DDBJ whole genome shotgun (WGS) entry which is preliminary data.</text>
</comment>
<dbReference type="PANTHER" id="PTHR43742">
    <property type="entry name" value="TRIMETHYLAMINE-N-OXIDE REDUCTASE"/>
    <property type="match status" value="1"/>
</dbReference>
<feature type="domain" description="4Fe-4S Mo/W bis-MGD-type" evidence="10">
    <location>
        <begin position="1"/>
        <end position="57"/>
    </location>
</feature>
<name>A0A101XRL5_9BACL</name>
<dbReference type="Gene3D" id="3.30.2070.10">
    <property type="entry name" value="Formate dehydrogenase/DMSO reductase"/>
    <property type="match status" value="1"/>
</dbReference>
<dbReference type="InterPro" id="IPR006656">
    <property type="entry name" value="Mopterin_OxRdtase"/>
</dbReference>
<dbReference type="Gene3D" id="3.40.50.740">
    <property type="match status" value="1"/>
</dbReference>
<evidence type="ECO:0000259" key="10">
    <source>
        <dbReference type="PROSITE" id="PS51669"/>
    </source>
</evidence>
<sequence length="756" mass="84777">MKRIPTMCLNCSTVCGMIAHVKGGRIIKLEGNPLDPNARGKLCAKGQAAINMVEDPDRLHYPMRRIGARGSGKWERITWEEAISDIAVRLRKLRQEKRPEALMLQYGRDRTNGFLDRFTDAFGTPNKLGHRGLCSLNKRMAIKAALGDTDWDTADFLQSRFILNFGSNFYEAHQGHVGMVARVAEARRNGARMVTFDVRLSHTAAQSDEWQPIFPGTDGMVALAIGHVILEENLQNTAFIENWTNVTVAELKEHYKRYTPAFAERESGVSAEVIRRIARDFAEAAPHATTVSNRGAHAHFNGFHNEWAILCLNALVGSIGEPGGLCYLSGDVNQSVPQPGPLPPKPKIRTELSHPAAYPFANELYPRAVSSTIYPDLSSGRAQIDTLISYYVNAPMSWPEGPTLVREVLLSEDKVPFHVAIDAFFSETVEVADYVLPDVTFLEKWDLDARNSYDLRPYVGLRQPVVAPPGECRDIRDILIRLAHAIDGEMAKWFPYADAESFVRAWASTIPVGFHTLLQSGIWVDQAAQQAYRPYLQPVRVDLSHPDVHVDAEGIVTQKSLHTDAYKKIGVLWNGVVVRGFETPDRRFHFKLDQLRKLSLAHEDHEIYPSYFSTWARRAALTEREFVLTTFKWNVHTQSRTANQQWLTEIVGDNPCWIHPLSAVRLGIRDGDLMILRRQMKESAPLPLVEICVKAFLTEAIHPQVVAISASFGHWQYGRTAAFRGYNPNALIESAADPIGGGQAWNDTIVQIFTAD</sequence>
<keyword evidence="4" id="KW-0500">Molybdenum</keyword>
<evidence type="ECO:0000313" key="12">
    <source>
        <dbReference type="Proteomes" id="UP000053557"/>
    </source>
</evidence>
<accession>A0A101XRL5</accession>
<dbReference type="RefSeq" id="WP_067714102.1">
    <property type="nucleotide sequence ID" value="NZ_LPVJ01000019.1"/>
</dbReference>
<dbReference type="GO" id="GO:0046872">
    <property type="term" value="F:metal ion binding"/>
    <property type="evidence" value="ECO:0007669"/>
    <property type="project" value="UniProtKB-KW"/>
</dbReference>
<dbReference type="InterPro" id="IPR009010">
    <property type="entry name" value="Asp_de-COase-like_dom_sf"/>
</dbReference>
<evidence type="ECO:0000256" key="2">
    <source>
        <dbReference type="ARBA" id="ARBA00010312"/>
    </source>
</evidence>
<evidence type="ECO:0000256" key="7">
    <source>
        <dbReference type="ARBA" id="ARBA00023002"/>
    </source>
</evidence>
<dbReference type="AlphaFoldDB" id="A0A101XRL5"/>
<evidence type="ECO:0000256" key="5">
    <source>
        <dbReference type="ARBA" id="ARBA00022723"/>
    </source>
</evidence>
<protein>
    <recommendedName>
        <fullName evidence="10">4Fe-4S Mo/W bis-MGD-type domain-containing protein</fullName>
    </recommendedName>
</protein>
<keyword evidence="9" id="KW-0411">Iron-sulfur</keyword>
<dbReference type="InterPro" id="IPR006657">
    <property type="entry name" value="MoPterin_dinucl-bd_dom"/>
</dbReference>
<evidence type="ECO:0000256" key="9">
    <source>
        <dbReference type="ARBA" id="ARBA00023014"/>
    </source>
</evidence>
<keyword evidence="12" id="KW-1185">Reference proteome</keyword>
<gene>
    <name evidence="11" type="ORF">ATW55_03320</name>
</gene>
<dbReference type="SMART" id="SM00926">
    <property type="entry name" value="Molybdop_Fe4S4"/>
    <property type="match status" value="1"/>
</dbReference>